<sequence>MVSYSLIIFCIITLLINPILCYEPKPRVGHNSVIINNQLLVFGGWDWDSESIEPSYYDIFDLDLSKSLYSKNWTWNSVDGGKLPVYTSFSTAILSTDDTIYLIGGYRAINLTKGEFNYSNPVYMYNSSTESWTALKVDNAISRQEIKGVINEGTIYIFGGNNATNFSAGTLYNDMQIFNVSTMDWSTLSITQNLPSPSCGYTADILTNGIIVYLGGVEIANGSYTSRIATFPSLKTIKLFDTVRLEWSRMNATGDDVISSRVYHSTVLKDGNIILFGGYGTDSPKLAILDTNKEIFEWKIPASSDSSPFLYGHTANLYGNYMIVTFGKQNLL</sequence>
<comment type="caution">
    <text evidence="4">The sequence shown here is derived from an EMBL/GenBank/DDBJ whole genome shotgun (WGS) entry which is preliminary data.</text>
</comment>
<dbReference type="PANTHER" id="PTHR46093:SF18">
    <property type="entry name" value="FIBRONECTIN TYPE-III DOMAIN-CONTAINING PROTEIN"/>
    <property type="match status" value="1"/>
</dbReference>
<evidence type="ECO:0008006" key="6">
    <source>
        <dbReference type="Google" id="ProtNLM"/>
    </source>
</evidence>
<feature type="chain" id="PRO_5017360634" description="Galactose oxidase" evidence="3">
    <location>
        <begin position="22"/>
        <end position="332"/>
    </location>
</feature>
<evidence type="ECO:0000256" key="2">
    <source>
        <dbReference type="ARBA" id="ARBA00022737"/>
    </source>
</evidence>
<reference evidence="4 5" key="1">
    <citation type="submission" date="2018-08" db="EMBL/GenBank/DDBJ databases">
        <title>Genome and evolution of the arbuscular mycorrhizal fungus Diversispora epigaea (formerly Glomus versiforme) and its bacterial endosymbionts.</title>
        <authorList>
            <person name="Sun X."/>
            <person name="Fei Z."/>
            <person name="Harrison M."/>
        </authorList>
    </citation>
    <scope>NUCLEOTIDE SEQUENCE [LARGE SCALE GENOMIC DNA]</scope>
    <source>
        <strain evidence="4 5">IT104</strain>
    </source>
</reference>
<dbReference type="OrthoDB" id="432528at2759"/>
<dbReference type="InterPro" id="IPR015915">
    <property type="entry name" value="Kelch-typ_b-propeller"/>
</dbReference>
<keyword evidence="1" id="KW-0880">Kelch repeat</keyword>
<accession>A0A397J189</accession>
<dbReference type="SUPFAM" id="SSF117281">
    <property type="entry name" value="Kelch motif"/>
    <property type="match status" value="1"/>
</dbReference>
<organism evidence="4 5">
    <name type="scientific">Diversispora epigaea</name>
    <dbReference type="NCBI Taxonomy" id="1348612"/>
    <lineage>
        <taxon>Eukaryota</taxon>
        <taxon>Fungi</taxon>
        <taxon>Fungi incertae sedis</taxon>
        <taxon>Mucoromycota</taxon>
        <taxon>Glomeromycotina</taxon>
        <taxon>Glomeromycetes</taxon>
        <taxon>Diversisporales</taxon>
        <taxon>Diversisporaceae</taxon>
        <taxon>Diversispora</taxon>
    </lineage>
</organism>
<feature type="signal peptide" evidence="3">
    <location>
        <begin position="1"/>
        <end position="21"/>
    </location>
</feature>
<dbReference type="Gene3D" id="2.120.10.80">
    <property type="entry name" value="Kelch-type beta propeller"/>
    <property type="match status" value="2"/>
</dbReference>
<dbReference type="STRING" id="1348612.A0A397J189"/>
<gene>
    <name evidence="4" type="ORF">Glove_116g44</name>
</gene>
<keyword evidence="2" id="KW-0677">Repeat</keyword>
<proteinExistence type="predicted"/>
<name>A0A397J189_9GLOM</name>
<protein>
    <recommendedName>
        <fullName evidence="6">Galactose oxidase</fullName>
    </recommendedName>
</protein>
<keyword evidence="5" id="KW-1185">Reference proteome</keyword>
<evidence type="ECO:0000256" key="3">
    <source>
        <dbReference type="SAM" id="SignalP"/>
    </source>
</evidence>
<evidence type="ECO:0000256" key="1">
    <source>
        <dbReference type="ARBA" id="ARBA00022441"/>
    </source>
</evidence>
<dbReference type="Pfam" id="PF24681">
    <property type="entry name" value="Kelch_KLHDC2_KLHL20_DRC7"/>
    <property type="match status" value="1"/>
</dbReference>
<dbReference type="PANTHER" id="PTHR46093">
    <property type="entry name" value="ACYL-COA-BINDING DOMAIN-CONTAINING PROTEIN 5"/>
    <property type="match status" value="1"/>
</dbReference>
<dbReference type="EMBL" id="PQFF01000108">
    <property type="protein sequence ID" value="RHZ81951.1"/>
    <property type="molecule type" value="Genomic_DNA"/>
</dbReference>
<dbReference type="AlphaFoldDB" id="A0A397J189"/>
<evidence type="ECO:0000313" key="4">
    <source>
        <dbReference type="EMBL" id="RHZ81951.1"/>
    </source>
</evidence>
<dbReference type="Proteomes" id="UP000266861">
    <property type="component" value="Unassembled WGS sequence"/>
</dbReference>
<keyword evidence="3" id="KW-0732">Signal</keyword>
<evidence type="ECO:0000313" key="5">
    <source>
        <dbReference type="Proteomes" id="UP000266861"/>
    </source>
</evidence>